<reference evidence="2 3" key="2">
    <citation type="journal article" date="2021" name="Curr. Genet.">
        <title>Genetic response to nitrogen starvation in the aggressive Eucalyptus foliar pathogen Teratosphaeria destructans.</title>
        <authorList>
            <person name="Havenga M."/>
            <person name="Wingfield B.D."/>
            <person name="Wingfield M.J."/>
            <person name="Dreyer L.L."/>
            <person name="Roets F."/>
            <person name="Aylward J."/>
        </authorList>
    </citation>
    <scope>NUCLEOTIDE SEQUENCE [LARGE SCALE GENOMIC DNA]</scope>
    <source>
        <strain evidence="2">CMW44962</strain>
    </source>
</reference>
<keyword evidence="3" id="KW-1185">Reference proteome</keyword>
<comment type="caution">
    <text evidence="2">The sequence shown here is derived from an EMBL/GenBank/DDBJ whole genome shotgun (WGS) entry which is preliminary data.</text>
</comment>
<accession>A0A9W7VZK3</accession>
<feature type="region of interest" description="Disordered" evidence="1">
    <location>
        <begin position="15"/>
        <end position="73"/>
    </location>
</feature>
<evidence type="ECO:0000313" key="3">
    <source>
        <dbReference type="Proteomes" id="UP001138500"/>
    </source>
</evidence>
<reference evidence="2 3" key="1">
    <citation type="journal article" date="2018" name="IMA Fungus">
        <title>IMA Genome-F 10: Nine draft genome sequences of Claviceps purpurea s.lat., including C. arundinis, C. humidiphila, and C. cf. spartinae, pseudomolecules for the pitch canker pathogen Fusarium circinatum, draft genome of Davidsoniella eucalypti, Grosmannia galeiformis, Quambalaria eucalypti, and Teratosphaeria destructans.</title>
        <authorList>
            <person name="Wingfield B.D."/>
            <person name="Liu M."/>
            <person name="Nguyen H.D."/>
            <person name="Lane F.A."/>
            <person name="Morgan S.W."/>
            <person name="De Vos L."/>
            <person name="Wilken P.M."/>
            <person name="Duong T.A."/>
            <person name="Aylward J."/>
            <person name="Coetzee M.P."/>
            <person name="Dadej K."/>
            <person name="De Beer Z.W."/>
            <person name="Findlay W."/>
            <person name="Havenga M."/>
            <person name="Kolarik M."/>
            <person name="Menzies J.G."/>
            <person name="Naidoo K."/>
            <person name="Pochopski O."/>
            <person name="Shoukouhi P."/>
            <person name="Santana Q.C."/>
            <person name="Seifert K.A."/>
            <person name="Soal N."/>
            <person name="Steenkamp E.T."/>
            <person name="Tatham C.T."/>
            <person name="van der Nest M.A."/>
            <person name="Wingfield M.J."/>
        </authorList>
    </citation>
    <scope>NUCLEOTIDE SEQUENCE [LARGE SCALE GENOMIC DNA]</scope>
    <source>
        <strain evidence="2">CMW44962</strain>
    </source>
</reference>
<evidence type="ECO:0000313" key="2">
    <source>
        <dbReference type="EMBL" id="KAH9822023.1"/>
    </source>
</evidence>
<feature type="compositionally biased region" description="Acidic residues" evidence="1">
    <location>
        <begin position="225"/>
        <end position="234"/>
    </location>
</feature>
<proteinExistence type="predicted"/>
<protein>
    <submittedName>
        <fullName evidence="2">Uncharacterized protein</fullName>
    </submittedName>
</protein>
<evidence type="ECO:0000256" key="1">
    <source>
        <dbReference type="SAM" id="MobiDB-lite"/>
    </source>
</evidence>
<dbReference type="EMBL" id="RIBY02002234">
    <property type="protein sequence ID" value="KAH9822023.1"/>
    <property type="molecule type" value="Genomic_DNA"/>
</dbReference>
<name>A0A9W7VZK3_9PEZI</name>
<feature type="compositionally biased region" description="Basic and acidic residues" evidence="1">
    <location>
        <begin position="41"/>
        <end position="52"/>
    </location>
</feature>
<feature type="region of interest" description="Disordered" evidence="1">
    <location>
        <begin position="183"/>
        <end position="234"/>
    </location>
</feature>
<feature type="compositionally biased region" description="Acidic residues" evidence="1">
    <location>
        <begin position="31"/>
        <end position="40"/>
    </location>
</feature>
<organism evidence="2 3">
    <name type="scientific">Teratosphaeria destructans</name>
    <dbReference type="NCBI Taxonomy" id="418781"/>
    <lineage>
        <taxon>Eukaryota</taxon>
        <taxon>Fungi</taxon>
        <taxon>Dikarya</taxon>
        <taxon>Ascomycota</taxon>
        <taxon>Pezizomycotina</taxon>
        <taxon>Dothideomycetes</taxon>
        <taxon>Dothideomycetidae</taxon>
        <taxon>Mycosphaerellales</taxon>
        <taxon>Teratosphaeriaceae</taxon>
        <taxon>Teratosphaeria</taxon>
    </lineage>
</organism>
<dbReference type="Proteomes" id="UP001138500">
    <property type="component" value="Unassembled WGS sequence"/>
</dbReference>
<dbReference type="AlphaFoldDB" id="A0A9W7VZK3"/>
<sequence length="234" mass="26797">MCQHSDLYTITCSRGTKESESLCTKGKYSSEDEDEDEDEMPPSREIRKDPRTTRLANNHAYISPDPPHASSSPNPNKMCWSYLLRCPSCLKNEFYWINCRHGRGPDPGCIEGRFTRDGHEVAPSRGVRNQPWEYWGREDWCRVACMHCGEWMYYFEDENRVGLLREEDVHRVFTWEDMESLERGRKGKVSAKGKEGEVNAKGKEGEAGDVRGGGEEGEQEKEGETTEDEGEDGE</sequence>
<feature type="compositionally biased region" description="Basic and acidic residues" evidence="1">
    <location>
        <begin position="192"/>
        <end position="224"/>
    </location>
</feature>
<gene>
    <name evidence="2" type="ORF">Tdes44962_MAKER04815</name>
</gene>